<feature type="compositionally biased region" description="Basic and acidic residues" evidence="1">
    <location>
        <begin position="65"/>
        <end position="79"/>
    </location>
</feature>
<feature type="compositionally biased region" description="Basic and acidic residues" evidence="1">
    <location>
        <begin position="12"/>
        <end position="22"/>
    </location>
</feature>
<name>A0A6J4I367_9ACTN</name>
<keyword evidence="2" id="KW-0687">Ribonucleoprotein</keyword>
<proteinExistence type="predicted"/>
<evidence type="ECO:0000313" key="2">
    <source>
        <dbReference type="EMBL" id="CAA9241305.1"/>
    </source>
</evidence>
<organism evidence="2">
    <name type="scientific">uncultured Acidimicrobiales bacterium</name>
    <dbReference type="NCBI Taxonomy" id="310071"/>
    <lineage>
        <taxon>Bacteria</taxon>
        <taxon>Bacillati</taxon>
        <taxon>Actinomycetota</taxon>
        <taxon>Acidimicrobiia</taxon>
        <taxon>Acidimicrobiales</taxon>
        <taxon>environmental samples</taxon>
    </lineage>
</organism>
<gene>
    <name evidence="2" type="ORF">AVDCRST_MAG10-1796</name>
</gene>
<protein>
    <submittedName>
        <fullName evidence="2">LSU ribosomal protein L2p (L8e)</fullName>
    </submittedName>
</protein>
<keyword evidence="2" id="KW-0689">Ribosomal protein</keyword>
<feature type="non-terminal residue" evidence="2">
    <location>
        <position position="144"/>
    </location>
</feature>
<feature type="region of interest" description="Disordered" evidence="1">
    <location>
        <begin position="1"/>
        <end position="144"/>
    </location>
</feature>
<dbReference type="GO" id="GO:0005840">
    <property type="term" value="C:ribosome"/>
    <property type="evidence" value="ECO:0007669"/>
    <property type="project" value="UniProtKB-KW"/>
</dbReference>
<accession>A0A6J4I367</accession>
<feature type="compositionally biased region" description="Basic residues" evidence="1">
    <location>
        <begin position="53"/>
        <end position="64"/>
    </location>
</feature>
<reference evidence="2" key="1">
    <citation type="submission" date="2020-02" db="EMBL/GenBank/DDBJ databases">
        <authorList>
            <person name="Meier V. D."/>
        </authorList>
    </citation>
    <scope>NUCLEOTIDE SEQUENCE</scope>
    <source>
        <strain evidence="2">AVDCRST_MAG10</strain>
    </source>
</reference>
<sequence>PRRHHGAQRGAEAGRRRQDGPGRRRQHPAGGQGGRLRHPAPAQHRDAPGAHRLPGHHRRGRQLRGRADLDRQGRPEPLEGRSPPEPWRGHEPRRPPPWRWRGQDVGWSPPGLAVGTAGGPNPQHQQAVPEAHHPSPPDARLTTL</sequence>
<feature type="non-terminal residue" evidence="2">
    <location>
        <position position="1"/>
    </location>
</feature>
<dbReference type="AlphaFoldDB" id="A0A6J4I367"/>
<evidence type="ECO:0000256" key="1">
    <source>
        <dbReference type="SAM" id="MobiDB-lite"/>
    </source>
</evidence>
<dbReference type="EMBL" id="CADCTB010000106">
    <property type="protein sequence ID" value="CAA9241305.1"/>
    <property type="molecule type" value="Genomic_DNA"/>
</dbReference>